<dbReference type="OrthoDB" id="4175439at2759"/>
<organism evidence="1 2">
    <name type="scientific">[Emmonsia] crescens</name>
    <dbReference type="NCBI Taxonomy" id="73230"/>
    <lineage>
        <taxon>Eukaryota</taxon>
        <taxon>Fungi</taxon>
        <taxon>Dikarya</taxon>
        <taxon>Ascomycota</taxon>
        <taxon>Pezizomycotina</taxon>
        <taxon>Eurotiomycetes</taxon>
        <taxon>Eurotiomycetidae</taxon>
        <taxon>Onygenales</taxon>
        <taxon>Ajellomycetaceae</taxon>
        <taxon>Emergomyces</taxon>
    </lineage>
</organism>
<comment type="caution">
    <text evidence="1">The sequence shown here is derived from an EMBL/GenBank/DDBJ whole genome shotgun (WGS) entry which is preliminary data.</text>
</comment>
<gene>
    <name evidence="1" type="ORF">EMCG_08666</name>
</gene>
<name>A0A0G2I4G9_9EURO</name>
<dbReference type="Proteomes" id="UP000034164">
    <property type="component" value="Unassembled WGS sequence"/>
</dbReference>
<reference evidence="2" key="1">
    <citation type="journal article" date="2015" name="PLoS Genet.">
        <title>The dynamic genome and transcriptome of the human fungal pathogen Blastomyces and close relative Emmonsia.</title>
        <authorList>
            <person name="Munoz J.F."/>
            <person name="Gauthier G.M."/>
            <person name="Desjardins C.A."/>
            <person name="Gallo J.E."/>
            <person name="Holder J."/>
            <person name="Sullivan T.D."/>
            <person name="Marty A.J."/>
            <person name="Carmen J.C."/>
            <person name="Chen Z."/>
            <person name="Ding L."/>
            <person name="Gujja S."/>
            <person name="Magrini V."/>
            <person name="Misas E."/>
            <person name="Mitreva M."/>
            <person name="Priest M."/>
            <person name="Saif S."/>
            <person name="Whiston E.A."/>
            <person name="Young S."/>
            <person name="Zeng Q."/>
            <person name="Goldman W.E."/>
            <person name="Mardis E.R."/>
            <person name="Taylor J.W."/>
            <person name="McEwen J.G."/>
            <person name="Clay O.K."/>
            <person name="Klein B.S."/>
            <person name="Cuomo C.A."/>
        </authorList>
    </citation>
    <scope>NUCLEOTIDE SEQUENCE [LARGE SCALE GENOMIC DNA]</scope>
    <source>
        <strain evidence="2">UAMH 3008</strain>
    </source>
</reference>
<evidence type="ECO:0000313" key="1">
    <source>
        <dbReference type="EMBL" id="KKZ65497.1"/>
    </source>
</evidence>
<sequence length="291" mass="32981">MAGINYKPFSGPKEFSSLMPGLFSLYAHGPDDRLSFHFLQRTLDLRVVCKESTAEDVDFPTSPALENAIQNSADINSPETSAYPPVRDSAWATWLEGTISDLTSEIGVPRGEHPPGGPLLDTLTFGVPMVDFHPRCRGFCLFRHHPDHWAYMILDYSQVNAEDRNGKNHILRGEVLAATAIFYNEMNESRWDCYQERYLKPELKYKGGLLTVCFVIFQLHATIINFMDGKVRVVQATCNPSEEHPILAFTLRGLYDLDLSHYDKSIVQKVVKWIMSPPNPVYTLSLRVKNV</sequence>
<dbReference type="AlphaFoldDB" id="A0A0G2I4G9"/>
<proteinExistence type="predicted"/>
<evidence type="ECO:0000313" key="2">
    <source>
        <dbReference type="Proteomes" id="UP000034164"/>
    </source>
</evidence>
<dbReference type="EMBL" id="LCZI01000629">
    <property type="protein sequence ID" value="KKZ65497.1"/>
    <property type="molecule type" value="Genomic_DNA"/>
</dbReference>
<dbReference type="VEuPathDB" id="FungiDB:EMCG_08666"/>
<protein>
    <submittedName>
        <fullName evidence="1">Uncharacterized protein</fullName>
    </submittedName>
</protein>
<accession>A0A0G2I4G9</accession>